<evidence type="ECO:0000313" key="1">
    <source>
        <dbReference type="EMBL" id="GAX77594.1"/>
    </source>
</evidence>
<dbReference type="Proteomes" id="UP000232323">
    <property type="component" value="Unassembled WGS sequence"/>
</dbReference>
<reference evidence="1 2" key="1">
    <citation type="submission" date="2017-08" db="EMBL/GenBank/DDBJ databases">
        <title>Acidophilic green algal genome provides insights into adaptation to an acidic environment.</title>
        <authorList>
            <person name="Hirooka S."/>
            <person name="Hirose Y."/>
            <person name="Kanesaki Y."/>
            <person name="Higuchi S."/>
            <person name="Fujiwara T."/>
            <person name="Onuma R."/>
            <person name="Era A."/>
            <person name="Ohbayashi R."/>
            <person name="Uzuka A."/>
            <person name="Nozaki H."/>
            <person name="Yoshikawa H."/>
            <person name="Miyagishima S.Y."/>
        </authorList>
    </citation>
    <scope>NUCLEOTIDE SEQUENCE [LARGE SCALE GENOMIC DNA]</scope>
    <source>
        <strain evidence="1 2">NIES-2499</strain>
    </source>
</reference>
<dbReference type="OrthoDB" id="2014058at2759"/>
<dbReference type="AlphaFoldDB" id="A0A250X3D8"/>
<protein>
    <submittedName>
        <fullName evidence="1">Uncharacterized protein</fullName>
    </submittedName>
</protein>
<organism evidence="1 2">
    <name type="scientific">Chlamydomonas eustigma</name>
    <dbReference type="NCBI Taxonomy" id="1157962"/>
    <lineage>
        <taxon>Eukaryota</taxon>
        <taxon>Viridiplantae</taxon>
        <taxon>Chlorophyta</taxon>
        <taxon>core chlorophytes</taxon>
        <taxon>Chlorophyceae</taxon>
        <taxon>CS clade</taxon>
        <taxon>Chlamydomonadales</taxon>
        <taxon>Chlamydomonadaceae</taxon>
        <taxon>Chlamydomonas</taxon>
    </lineage>
</organism>
<keyword evidence="2" id="KW-1185">Reference proteome</keyword>
<dbReference type="PANTHER" id="PTHR36401">
    <property type="entry name" value="NADH DEHYDROGENASE [UBIQUINONE] 1 BETA SUBCOMPLEX SUBUNIT 8, MITOCHONDRIAL"/>
    <property type="match status" value="1"/>
</dbReference>
<accession>A0A250X3D8</accession>
<comment type="caution">
    <text evidence="1">The sequence shown here is derived from an EMBL/GenBank/DDBJ whole genome shotgun (WGS) entry which is preliminary data.</text>
</comment>
<gene>
    <name evidence="1" type="ORF">CEUSTIGMA_g5038.t1</name>
</gene>
<dbReference type="InterPro" id="IPR038863">
    <property type="entry name" value="Put_Complex_I_su8"/>
</dbReference>
<dbReference type="PANTHER" id="PTHR36401:SF1">
    <property type="entry name" value="NADH DEHYDROGENASE [UBIQUINONE] 1 BETA SUBCOMPLEX SUBUNIT 8, MITOCHONDRIAL"/>
    <property type="match status" value="1"/>
</dbReference>
<evidence type="ECO:0000313" key="2">
    <source>
        <dbReference type="Proteomes" id="UP000232323"/>
    </source>
</evidence>
<dbReference type="EMBL" id="BEGY01000025">
    <property type="protein sequence ID" value="GAX77594.1"/>
    <property type="molecule type" value="Genomic_DNA"/>
</dbReference>
<name>A0A250X3D8_9CHLO</name>
<sequence>MASRLRGLAQLAAGAIKDGLPQRGGAGAPIKLAPRPDKPLPLWYEMWWDNGVFPGQPAADFMWGPLPANLTETFYAKAWAGFLVVMGAPLAYLHATTDEFSQPMVPQQFPPEVRQVLEKHGNTSVIWDYSQPDYEQLKARRARYWTPM</sequence>
<proteinExistence type="predicted"/>